<dbReference type="EMBL" id="FNCS01000014">
    <property type="protein sequence ID" value="SDG96474.1"/>
    <property type="molecule type" value="Genomic_DNA"/>
</dbReference>
<organism evidence="2 3">
    <name type="scientific">Pelagibacterium luteolum</name>
    <dbReference type="NCBI Taxonomy" id="440168"/>
    <lineage>
        <taxon>Bacteria</taxon>
        <taxon>Pseudomonadati</taxon>
        <taxon>Pseudomonadota</taxon>
        <taxon>Alphaproteobacteria</taxon>
        <taxon>Hyphomicrobiales</taxon>
        <taxon>Devosiaceae</taxon>
        <taxon>Pelagibacterium</taxon>
    </lineage>
</organism>
<protein>
    <submittedName>
        <fullName evidence="2">Uncharacterized protein</fullName>
    </submittedName>
</protein>
<gene>
    <name evidence="2" type="ORF">SAMN04487974_11440</name>
</gene>
<dbReference type="AlphaFoldDB" id="A0A1G7YJ93"/>
<dbReference type="Proteomes" id="UP000199495">
    <property type="component" value="Unassembled WGS sequence"/>
</dbReference>
<proteinExistence type="predicted"/>
<evidence type="ECO:0000313" key="2">
    <source>
        <dbReference type="EMBL" id="SDG96474.1"/>
    </source>
</evidence>
<sequence length="83" mass="9150">MIGVAGFRIAAQPGAPEQRDREGGDNGLGSWQDKSRTVRRGWGCGRLGIRGRFSHRVRGFRTVRQRDFALPFNGSRTAPGVQP</sequence>
<evidence type="ECO:0000313" key="3">
    <source>
        <dbReference type="Proteomes" id="UP000199495"/>
    </source>
</evidence>
<dbReference type="STRING" id="440168.SAMN04487974_11440"/>
<feature type="region of interest" description="Disordered" evidence="1">
    <location>
        <begin position="1"/>
        <end position="35"/>
    </location>
</feature>
<accession>A0A1G7YJ93</accession>
<evidence type="ECO:0000256" key="1">
    <source>
        <dbReference type="SAM" id="MobiDB-lite"/>
    </source>
</evidence>
<keyword evidence="3" id="KW-1185">Reference proteome</keyword>
<name>A0A1G7YJ93_9HYPH</name>
<reference evidence="2 3" key="1">
    <citation type="submission" date="2016-10" db="EMBL/GenBank/DDBJ databases">
        <authorList>
            <person name="de Groot N.N."/>
        </authorList>
    </citation>
    <scope>NUCLEOTIDE SEQUENCE [LARGE SCALE GENOMIC DNA]</scope>
    <source>
        <strain evidence="2 3">CGMCC 1.10267</strain>
    </source>
</reference>